<evidence type="ECO:0000256" key="7">
    <source>
        <dbReference type="RuleBase" id="RU364114"/>
    </source>
</evidence>
<evidence type="ECO:0000256" key="6">
    <source>
        <dbReference type="ARBA" id="ARBA00048612"/>
    </source>
</evidence>
<dbReference type="GO" id="GO:0035243">
    <property type="term" value="F:protein-arginine omega-N symmetric methyltransferase activity"/>
    <property type="evidence" value="ECO:0007669"/>
    <property type="project" value="UniProtKB-EC"/>
</dbReference>
<gene>
    <name evidence="8" type="ORF">PMKS-001535</name>
</gene>
<evidence type="ECO:0000313" key="8">
    <source>
        <dbReference type="EMBL" id="GAV28067.1"/>
    </source>
</evidence>
<dbReference type="SUPFAM" id="SSF53335">
    <property type="entry name" value="S-adenosyl-L-methionine-dependent methyltransferases"/>
    <property type="match status" value="1"/>
</dbReference>
<keyword evidence="3 7" id="KW-0489">Methyltransferase</keyword>
<dbReference type="GO" id="GO:0032981">
    <property type="term" value="P:mitochondrial respiratory chain complex I assembly"/>
    <property type="evidence" value="ECO:0007669"/>
    <property type="project" value="TreeGrafter"/>
</dbReference>
<dbReference type="InterPro" id="IPR038375">
    <property type="entry name" value="NDUFAF7_sf"/>
</dbReference>
<dbReference type="EMBL" id="BDGI01000056">
    <property type="protein sequence ID" value="GAV28067.1"/>
    <property type="molecule type" value="Genomic_DNA"/>
</dbReference>
<keyword evidence="9" id="KW-1185">Reference proteome</keyword>
<protein>
    <recommendedName>
        <fullName evidence="7">Protein arginine methyltransferase NDUFAF7</fullName>
        <ecNumber evidence="7">2.1.1.320</ecNumber>
    </recommendedName>
</protein>
<dbReference type="Pfam" id="PF02636">
    <property type="entry name" value="Methyltransf_28"/>
    <property type="match status" value="1"/>
</dbReference>
<comment type="caution">
    <text evidence="8">The sequence shown here is derived from an EMBL/GenBank/DDBJ whole genome shotgun (WGS) entry which is preliminary data.</text>
</comment>
<dbReference type="GO" id="GO:0005739">
    <property type="term" value="C:mitochondrion"/>
    <property type="evidence" value="ECO:0007669"/>
    <property type="project" value="UniProtKB-SubCell"/>
</dbReference>
<sequence>MGNIVKSGIKDHKFVSPLSDVGNVDLSIDVDFSSLSEILKDSKFETFIADQGDFLNSMGLGYRIDQLMSKHVDDDAMKKNLTAAYKRLTGKGIRDMGKVYKVLAYFDSQYKEIKPPGFGGDIQ</sequence>
<dbReference type="OrthoDB" id="5595109at2759"/>
<evidence type="ECO:0000256" key="5">
    <source>
        <dbReference type="ARBA" id="ARBA00023128"/>
    </source>
</evidence>
<name>A0A1Q2YET8_9ASCO</name>
<dbReference type="PANTHER" id="PTHR12049">
    <property type="entry name" value="PROTEIN ARGININE METHYLTRANSFERASE NDUFAF7, MITOCHONDRIAL"/>
    <property type="match status" value="1"/>
</dbReference>
<keyword evidence="5 7" id="KW-0496">Mitochondrion</keyword>
<evidence type="ECO:0000313" key="9">
    <source>
        <dbReference type="Proteomes" id="UP000186136"/>
    </source>
</evidence>
<evidence type="ECO:0000256" key="1">
    <source>
        <dbReference type="ARBA" id="ARBA00004173"/>
    </source>
</evidence>
<comment type="similarity">
    <text evidence="2 7">Belongs to the NDUFAF7 family.</text>
</comment>
<dbReference type="InterPro" id="IPR029063">
    <property type="entry name" value="SAM-dependent_MTases_sf"/>
</dbReference>
<dbReference type="PANTHER" id="PTHR12049:SF7">
    <property type="entry name" value="PROTEIN ARGININE METHYLTRANSFERASE NDUFAF7, MITOCHONDRIAL"/>
    <property type="match status" value="1"/>
</dbReference>
<dbReference type="Gene3D" id="3.40.50.12710">
    <property type="match status" value="1"/>
</dbReference>
<dbReference type="AlphaFoldDB" id="A0A1Q2YET8"/>
<comment type="subcellular location">
    <subcellularLocation>
        <location evidence="1 7">Mitochondrion</location>
    </subcellularLocation>
</comment>
<accession>A0A1Q2YET8</accession>
<dbReference type="GO" id="GO:0032259">
    <property type="term" value="P:methylation"/>
    <property type="evidence" value="ECO:0007669"/>
    <property type="project" value="UniProtKB-KW"/>
</dbReference>
<organism evidence="8 9">
    <name type="scientific">Pichia membranifaciens</name>
    <dbReference type="NCBI Taxonomy" id="4926"/>
    <lineage>
        <taxon>Eukaryota</taxon>
        <taxon>Fungi</taxon>
        <taxon>Dikarya</taxon>
        <taxon>Ascomycota</taxon>
        <taxon>Saccharomycotina</taxon>
        <taxon>Pichiomycetes</taxon>
        <taxon>Pichiales</taxon>
        <taxon>Pichiaceae</taxon>
        <taxon>Pichia</taxon>
    </lineage>
</organism>
<reference evidence="8 9" key="1">
    <citation type="submission" date="2016-08" db="EMBL/GenBank/DDBJ databases">
        <title>Whole genome shotgun sequence of Pichia membranifaciens KS47-1.</title>
        <authorList>
            <person name="Konishi M."/>
            <person name="Ishida M."/>
            <person name="Arakawa T."/>
            <person name="Kato Y."/>
            <person name="Horiuchi J."/>
        </authorList>
    </citation>
    <scope>NUCLEOTIDE SEQUENCE [LARGE SCALE GENOMIC DNA]</scope>
    <source>
        <strain evidence="8 9">KS47-1</strain>
    </source>
</reference>
<evidence type="ECO:0000256" key="4">
    <source>
        <dbReference type="ARBA" id="ARBA00022679"/>
    </source>
</evidence>
<keyword evidence="4 7" id="KW-0808">Transferase</keyword>
<comment type="catalytic activity">
    <reaction evidence="6 7">
        <text>L-arginyl-[protein] + 2 S-adenosyl-L-methionine = N(omega),N(omega)'-dimethyl-L-arginyl-[protein] + 2 S-adenosyl-L-homocysteine + 2 H(+)</text>
        <dbReference type="Rhea" id="RHEA:48108"/>
        <dbReference type="Rhea" id="RHEA-COMP:10532"/>
        <dbReference type="Rhea" id="RHEA-COMP:11992"/>
        <dbReference type="ChEBI" id="CHEBI:15378"/>
        <dbReference type="ChEBI" id="CHEBI:29965"/>
        <dbReference type="ChEBI" id="CHEBI:57856"/>
        <dbReference type="ChEBI" id="CHEBI:59789"/>
        <dbReference type="ChEBI" id="CHEBI:88221"/>
        <dbReference type="EC" id="2.1.1.320"/>
    </reaction>
</comment>
<evidence type="ECO:0000256" key="3">
    <source>
        <dbReference type="ARBA" id="ARBA00022603"/>
    </source>
</evidence>
<comment type="function">
    <text evidence="7">Arginine methyltransferase involved in the assembly or stability of mitochondrial NADH:ubiquinone oxidoreductase complex (complex I).</text>
</comment>
<dbReference type="EC" id="2.1.1.320" evidence="7"/>
<dbReference type="Proteomes" id="UP000186136">
    <property type="component" value="Unassembled WGS sequence"/>
</dbReference>
<evidence type="ECO:0000256" key="2">
    <source>
        <dbReference type="ARBA" id="ARBA00005891"/>
    </source>
</evidence>
<proteinExistence type="inferred from homology"/>
<dbReference type="InterPro" id="IPR003788">
    <property type="entry name" value="NDUFAF7"/>
</dbReference>